<evidence type="ECO:0000256" key="2">
    <source>
        <dbReference type="ARBA" id="ARBA00023125"/>
    </source>
</evidence>
<accession>A0ABT1RX67</accession>
<dbReference type="CDD" id="cd07377">
    <property type="entry name" value="WHTH_GntR"/>
    <property type="match status" value="1"/>
</dbReference>
<evidence type="ECO:0000259" key="4">
    <source>
        <dbReference type="PROSITE" id="PS50949"/>
    </source>
</evidence>
<sequence length="474" mass="54268">MMDFDAGLYKLVSEYYEAGILYGLYSCGDSLPSIPKICAMFHLAPATVRCAFSELEKKGYLKVDARKTAKVACRVPKGSFRKNAARYFVPREEGIRDLALSAKLLLEPLWRAGLDCWEEEDWAQLRHGLEDPAHSPAALPVEFHLLAIRSLKNRLALNLYWEAIRYLQFPYLEGAKGEVPFRLEPGISSREDIAALLNGRFETSCRKASEALFAFLREVKAECPPDQEEPVPFRWTVSRLRPQLRYSLASRMISGILSGQYPVGSYLPSLPKMMERYGVSRNTVRRSLDILEQLGVVLPQQGKGTLVYMEPRETDYSRPEIQVGLRLYLESLQLLTLTIPQVSRYTLEAVSPEQRLWLLESFKRLREEKQEYLCFDICLTFVEEQCPLASIRECYGRIRELLLWGYPFTLLRLKGRCLHDEYSERAYHLEQCLQDGPEIFSAAWGSFLAGEEQKLRNYFSSLLPESAGPAALSL</sequence>
<keyword evidence="2" id="KW-0238">DNA-binding</keyword>
<evidence type="ECO:0000313" key="5">
    <source>
        <dbReference type="EMBL" id="MCQ4839275.1"/>
    </source>
</evidence>
<dbReference type="InterPro" id="IPR036390">
    <property type="entry name" value="WH_DNA-bd_sf"/>
</dbReference>
<feature type="domain" description="HTH gntR-type" evidence="4">
    <location>
        <begin position="242"/>
        <end position="310"/>
    </location>
</feature>
<keyword evidence="6" id="KW-1185">Reference proteome</keyword>
<dbReference type="InterPro" id="IPR000524">
    <property type="entry name" value="Tscrpt_reg_HTH_GntR"/>
</dbReference>
<keyword evidence="3" id="KW-0804">Transcription</keyword>
<dbReference type="GeneID" id="90531056"/>
<dbReference type="Pfam" id="PF00392">
    <property type="entry name" value="GntR"/>
    <property type="match status" value="2"/>
</dbReference>
<dbReference type="PRINTS" id="PR00035">
    <property type="entry name" value="HTHGNTR"/>
</dbReference>
<dbReference type="PANTHER" id="PTHR44846">
    <property type="entry name" value="MANNOSYL-D-GLYCERATE TRANSPORT/METABOLISM SYSTEM REPRESSOR MNGR-RELATED"/>
    <property type="match status" value="1"/>
</dbReference>
<dbReference type="RefSeq" id="WP_082941994.1">
    <property type="nucleotide sequence ID" value="NZ_CABKVV010000009.1"/>
</dbReference>
<dbReference type="InterPro" id="IPR036388">
    <property type="entry name" value="WH-like_DNA-bd_sf"/>
</dbReference>
<name>A0ABT1RX67_9FIRM</name>
<reference evidence="5 6" key="1">
    <citation type="submission" date="2022-06" db="EMBL/GenBank/DDBJ databases">
        <title>Isolation of gut microbiota from human fecal samples.</title>
        <authorList>
            <person name="Pamer E.G."/>
            <person name="Barat B."/>
            <person name="Waligurski E."/>
            <person name="Medina S."/>
            <person name="Paddock L."/>
            <person name="Mostad J."/>
        </authorList>
    </citation>
    <scope>NUCLEOTIDE SEQUENCE [LARGE SCALE GENOMIC DNA]</scope>
    <source>
        <strain evidence="5 6">DFI.9.73</strain>
    </source>
</reference>
<dbReference type="Gene3D" id="1.10.10.10">
    <property type="entry name" value="Winged helix-like DNA-binding domain superfamily/Winged helix DNA-binding domain"/>
    <property type="match status" value="2"/>
</dbReference>
<comment type="caution">
    <text evidence="5">The sequence shown here is derived from an EMBL/GenBank/DDBJ whole genome shotgun (WGS) entry which is preliminary data.</text>
</comment>
<gene>
    <name evidence="5" type="ORF">NE695_05020</name>
</gene>
<dbReference type="SMART" id="SM00345">
    <property type="entry name" value="HTH_GNTR"/>
    <property type="match status" value="2"/>
</dbReference>
<evidence type="ECO:0000313" key="6">
    <source>
        <dbReference type="Proteomes" id="UP001524473"/>
    </source>
</evidence>
<dbReference type="InterPro" id="IPR050679">
    <property type="entry name" value="Bact_HTH_transcr_reg"/>
</dbReference>
<feature type="domain" description="HTH gntR-type" evidence="4">
    <location>
        <begin position="6"/>
        <end position="74"/>
    </location>
</feature>
<organism evidence="5 6">
    <name type="scientific">Neglectibacter timonensis</name>
    <dbReference type="NCBI Taxonomy" id="1776382"/>
    <lineage>
        <taxon>Bacteria</taxon>
        <taxon>Bacillati</taxon>
        <taxon>Bacillota</taxon>
        <taxon>Clostridia</taxon>
        <taxon>Eubacteriales</taxon>
        <taxon>Oscillospiraceae</taxon>
        <taxon>Neglectibacter</taxon>
    </lineage>
</organism>
<dbReference type="EMBL" id="JANFZH010000008">
    <property type="protein sequence ID" value="MCQ4839275.1"/>
    <property type="molecule type" value="Genomic_DNA"/>
</dbReference>
<evidence type="ECO:0000256" key="3">
    <source>
        <dbReference type="ARBA" id="ARBA00023163"/>
    </source>
</evidence>
<protein>
    <submittedName>
        <fullName evidence="5">GntR family transcriptional regulator</fullName>
    </submittedName>
</protein>
<dbReference type="Proteomes" id="UP001524473">
    <property type="component" value="Unassembled WGS sequence"/>
</dbReference>
<evidence type="ECO:0000256" key="1">
    <source>
        <dbReference type="ARBA" id="ARBA00023015"/>
    </source>
</evidence>
<dbReference type="PROSITE" id="PS50949">
    <property type="entry name" value="HTH_GNTR"/>
    <property type="match status" value="2"/>
</dbReference>
<dbReference type="PANTHER" id="PTHR44846:SF16">
    <property type="entry name" value="TRANSCRIPTIONAL REGULATOR PHNF-RELATED"/>
    <property type="match status" value="1"/>
</dbReference>
<proteinExistence type="predicted"/>
<dbReference type="SUPFAM" id="SSF46785">
    <property type="entry name" value="Winged helix' DNA-binding domain"/>
    <property type="match status" value="2"/>
</dbReference>
<keyword evidence="1" id="KW-0805">Transcription regulation</keyword>